<accession>A0A819U5S3</accession>
<dbReference type="InterPro" id="IPR058912">
    <property type="entry name" value="HTH_animal"/>
</dbReference>
<dbReference type="Pfam" id="PF26215">
    <property type="entry name" value="HTH_animal"/>
    <property type="match status" value="1"/>
</dbReference>
<keyword evidence="3" id="KW-1185">Reference proteome</keyword>
<evidence type="ECO:0000313" key="3">
    <source>
        <dbReference type="Proteomes" id="UP000663866"/>
    </source>
</evidence>
<sequence length="509" mass="59295">MFSLIIDSSEDAMAGRIYMWNFRFQSSNNLNYKLDVLINWARYFPLSAPYPLIEAGPHTTIQYSHGVSNKRIPQALLDKLRPSLIESELPHLYYNPKDHKINEPLRPIVSGMKSPLAKLSSFLDKNIRPLFDRHTPYSISNSMIFLKRLKEFKTTNETNMYTFDVTDLYTMIPQKESVLAVCEFLGRYGYKKVCGLAINTMKDLFLHVLENSYFVLQLPGLKPKYYQQIRGGAMGSACTQVLADIYIRKWESQFSHEQHRQRELYFRFRDDIFFTTKQSPERIEEILQELNKKDPNIGITWEGGKTMEYLDVKATIESPNFRTTVFRKLAAQPYVLPFHSSHPPHIARNIPYSAALRATRICSHPEDLYHELEKIRITLLLNKYPPRFIDKHIGRFFQGLTGIKTSETLLSNDHSKFRELVLDTTWNKKEKREINFGTDILLHFTYAPSLANFGTHFHQIWQEIFEVTPLDDTPVIYANRLTDSLKHILVQKKPSKEAIKLLTTSSEAK</sequence>
<name>A0A819U5S3_9BILA</name>
<evidence type="ECO:0000259" key="1">
    <source>
        <dbReference type="PROSITE" id="PS50878"/>
    </source>
</evidence>
<proteinExistence type="predicted"/>
<dbReference type="InterPro" id="IPR000477">
    <property type="entry name" value="RT_dom"/>
</dbReference>
<comment type="caution">
    <text evidence="2">The sequence shown here is derived from an EMBL/GenBank/DDBJ whole genome shotgun (WGS) entry which is preliminary data.</text>
</comment>
<dbReference type="EMBL" id="CAJOBG010003908">
    <property type="protein sequence ID" value="CAF4086420.1"/>
    <property type="molecule type" value="Genomic_DNA"/>
</dbReference>
<dbReference type="PANTHER" id="PTHR21301">
    <property type="entry name" value="REVERSE TRANSCRIPTASE"/>
    <property type="match status" value="1"/>
</dbReference>
<dbReference type="PANTHER" id="PTHR21301:SF10">
    <property type="entry name" value="REVERSE TRANSCRIPTASE DOMAIN-CONTAINING PROTEIN"/>
    <property type="match status" value="1"/>
</dbReference>
<dbReference type="PROSITE" id="PS50878">
    <property type="entry name" value="RT_POL"/>
    <property type="match status" value="1"/>
</dbReference>
<gene>
    <name evidence="2" type="ORF">OVN521_LOCUS20095</name>
</gene>
<evidence type="ECO:0000313" key="2">
    <source>
        <dbReference type="EMBL" id="CAF4086420.1"/>
    </source>
</evidence>
<dbReference type="AlphaFoldDB" id="A0A819U5S3"/>
<reference evidence="2" key="1">
    <citation type="submission" date="2021-02" db="EMBL/GenBank/DDBJ databases">
        <authorList>
            <person name="Nowell W R."/>
        </authorList>
    </citation>
    <scope>NUCLEOTIDE SEQUENCE</scope>
</reference>
<protein>
    <recommendedName>
        <fullName evidence="1">Reverse transcriptase domain-containing protein</fullName>
    </recommendedName>
</protein>
<organism evidence="2 3">
    <name type="scientific">Rotaria magnacalcarata</name>
    <dbReference type="NCBI Taxonomy" id="392030"/>
    <lineage>
        <taxon>Eukaryota</taxon>
        <taxon>Metazoa</taxon>
        <taxon>Spiralia</taxon>
        <taxon>Gnathifera</taxon>
        <taxon>Rotifera</taxon>
        <taxon>Eurotatoria</taxon>
        <taxon>Bdelloidea</taxon>
        <taxon>Philodinida</taxon>
        <taxon>Philodinidae</taxon>
        <taxon>Rotaria</taxon>
    </lineage>
</organism>
<dbReference type="Proteomes" id="UP000663866">
    <property type="component" value="Unassembled WGS sequence"/>
</dbReference>
<feature type="domain" description="Reverse transcriptase" evidence="1">
    <location>
        <begin position="73"/>
        <end position="326"/>
    </location>
</feature>